<proteinExistence type="predicted"/>
<dbReference type="EMBL" id="CM007383">
    <property type="protein sequence ID" value="ONK76044.1"/>
    <property type="molecule type" value="Genomic_DNA"/>
</dbReference>
<dbReference type="Proteomes" id="UP000243459">
    <property type="component" value="Chromosome 3"/>
</dbReference>
<protein>
    <submittedName>
        <fullName evidence="1">Uncharacterized protein</fullName>
    </submittedName>
</protein>
<keyword evidence="2" id="KW-1185">Reference proteome</keyword>
<reference evidence="2" key="1">
    <citation type="journal article" date="2017" name="Nat. Commun.">
        <title>The asparagus genome sheds light on the origin and evolution of a young Y chromosome.</title>
        <authorList>
            <person name="Harkess A."/>
            <person name="Zhou J."/>
            <person name="Xu C."/>
            <person name="Bowers J.E."/>
            <person name="Van der Hulst R."/>
            <person name="Ayyampalayam S."/>
            <person name="Mercati F."/>
            <person name="Riccardi P."/>
            <person name="McKain M.R."/>
            <person name="Kakrana A."/>
            <person name="Tang H."/>
            <person name="Ray J."/>
            <person name="Groenendijk J."/>
            <person name="Arikit S."/>
            <person name="Mathioni S.M."/>
            <person name="Nakano M."/>
            <person name="Shan H."/>
            <person name="Telgmann-Rauber A."/>
            <person name="Kanno A."/>
            <person name="Yue Z."/>
            <person name="Chen H."/>
            <person name="Li W."/>
            <person name="Chen Y."/>
            <person name="Xu X."/>
            <person name="Zhang Y."/>
            <person name="Luo S."/>
            <person name="Chen H."/>
            <person name="Gao J."/>
            <person name="Mao Z."/>
            <person name="Pires J.C."/>
            <person name="Luo M."/>
            <person name="Kudrna D."/>
            <person name="Wing R.A."/>
            <person name="Meyers B.C."/>
            <person name="Yi K."/>
            <person name="Kong H."/>
            <person name="Lavrijsen P."/>
            <person name="Sunseri F."/>
            <person name="Falavigna A."/>
            <person name="Ye Y."/>
            <person name="Leebens-Mack J.H."/>
            <person name="Chen G."/>
        </authorList>
    </citation>
    <scope>NUCLEOTIDE SEQUENCE [LARGE SCALE GENOMIC DNA]</scope>
    <source>
        <strain evidence="2">cv. DH0086</strain>
    </source>
</reference>
<dbReference type="PANTHER" id="PTHR31448">
    <property type="entry name" value="MYOSIN-BINDING PROTEIN 2"/>
    <property type="match status" value="1"/>
</dbReference>
<evidence type="ECO:0000313" key="2">
    <source>
        <dbReference type="Proteomes" id="UP000243459"/>
    </source>
</evidence>
<organism evidence="1 2">
    <name type="scientific">Asparagus officinalis</name>
    <name type="common">Garden asparagus</name>
    <dbReference type="NCBI Taxonomy" id="4686"/>
    <lineage>
        <taxon>Eukaryota</taxon>
        <taxon>Viridiplantae</taxon>
        <taxon>Streptophyta</taxon>
        <taxon>Embryophyta</taxon>
        <taxon>Tracheophyta</taxon>
        <taxon>Spermatophyta</taxon>
        <taxon>Magnoliopsida</taxon>
        <taxon>Liliopsida</taxon>
        <taxon>Asparagales</taxon>
        <taxon>Asparagaceae</taxon>
        <taxon>Asparagoideae</taxon>
        <taxon>Asparagus</taxon>
    </lineage>
</organism>
<dbReference type="PANTHER" id="PTHR31448:SF32">
    <property type="entry name" value="MYOSIN-BINDING PROTEIN 1"/>
    <property type="match status" value="1"/>
</dbReference>
<gene>
    <name evidence="1" type="ORF">A4U43_C03F23290</name>
</gene>
<name>A0A5P1FDB2_ASPOF</name>
<sequence length="283" mass="32294">MRFACLCKLQAPCFLCSRLDHVFSNEKSRFYVDLICTFHKPEISSFAYCHVHRKLANVNEMFEGCLVSFATKKKSNSKIYRLLVGKLGIEIDENVDGEDVELTLLTKDHMSGSSVTNRCSCCFVPFRHKSIRVNERLSRKMESSLVSPSTHHLKNHRVDRLSHVGYSEVKANSDSELENPLSEDAEDLKEDQLLNVGEARELSPSPRVHVQGDDLKFFDASSSTILQNITKTLSIERNESGFESFDGTIVSEIEGESSVDRLKRQVELDRKSMYLLYKELEEE</sequence>
<dbReference type="GO" id="GO:0017022">
    <property type="term" value="F:myosin binding"/>
    <property type="evidence" value="ECO:0007669"/>
    <property type="project" value="InterPro"/>
</dbReference>
<accession>A0A5P1FDB2</accession>
<evidence type="ECO:0000313" key="1">
    <source>
        <dbReference type="EMBL" id="ONK76044.1"/>
    </source>
</evidence>
<dbReference type="AlphaFoldDB" id="A0A5P1FDB2"/>
<dbReference type="Gramene" id="ONK76044">
    <property type="protein sequence ID" value="ONK76044"/>
    <property type="gene ID" value="A4U43_C03F23290"/>
</dbReference>
<dbReference type="InterPro" id="IPR039306">
    <property type="entry name" value="MYOB"/>
</dbReference>
<dbReference type="OrthoDB" id="1047602at2759"/>